<gene>
    <name evidence="6" type="ORF">KDL28_36945</name>
</gene>
<name>A0ABT1AC85_9PSEU</name>
<proteinExistence type="predicted"/>
<dbReference type="PANTHER" id="PTHR30055">
    <property type="entry name" value="HTH-TYPE TRANSCRIPTIONAL REGULATOR RUTR"/>
    <property type="match status" value="1"/>
</dbReference>
<dbReference type="InterPro" id="IPR001647">
    <property type="entry name" value="HTH_TetR"/>
</dbReference>
<sequence length="181" mass="18683">MPGDRRANRGPGAAGANRSALLTAAREVFARRGLDAPLSAVARRAGVGQGSLYRHFPDRVSLALAVFDENLDALERAAAHPDATLAGLLAALTEQVVASTAFIDLLAGASDDARLAEPARRVRAALGPALAAAREAGTVRPDIDLDDLLVAIAMVAGAVAGAPPDRRRTVARRAWELIGLG</sequence>
<dbReference type="PROSITE" id="PS50977">
    <property type="entry name" value="HTH_TETR_2"/>
    <property type="match status" value="1"/>
</dbReference>
<feature type="DNA-binding region" description="H-T-H motif" evidence="4">
    <location>
        <begin position="37"/>
        <end position="56"/>
    </location>
</feature>
<reference evidence="6" key="1">
    <citation type="submission" date="2021-04" db="EMBL/GenBank/DDBJ databases">
        <title>Pseudonocardia sp. nov., isolated from sandy soil of mangrove forest.</title>
        <authorList>
            <person name="Zan Z."/>
            <person name="Huang R."/>
            <person name="Liu W."/>
        </authorList>
    </citation>
    <scope>NUCLEOTIDE SEQUENCE</scope>
    <source>
        <strain evidence="6">S2-4</strain>
    </source>
</reference>
<keyword evidence="1" id="KW-0805">Transcription regulation</keyword>
<accession>A0ABT1AC85</accession>
<dbReference type="EMBL" id="JAGSOV010000088">
    <property type="protein sequence ID" value="MCO1660652.1"/>
    <property type="molecule type" value="Genomic_DNA"/>
</dbReference>
<protein>
    <submittedName>
        <fullName evidence="6">Helix-turn-helix transcriptional regulator</fullName>
    </submittedName>
</protein>
<evidence type="ECO:0000256" key="3">
    <source>
        <dbReference type="ARBA" id="ARBA00023163"/>
    </source>
</evidence>
<keyword evidence="7" id="KW-1185">Reference proteome</keyword>
<evidence type="ECO:0000256" key="4">
    <source>
        <dbReference type="PROSITE-ProRule" id="PRU00335"/>
    </source>
</evidence>
<dbReference type="Pfam" id="PF00440">
    <property type="entry name" value="TetR_N"/>
    <property type="match status" value="1"/>
</dbReference>
<dbReference type="InterPro" id="IPR009057">
    <property type="entry name" value="Homeodomain-like_sf"/>
</dbReference>
<organism evidence="6 7">
    <name type="scientific">Pseudonocardia humida</name>
    <dbReference type="NCBI Taxonomy" id="2800819"/>
    <lineage>
        <taxon>Bacteria</taxon>
        <taxon>Bacillati</taxon>
        <taxon>Actinomycetota</taxon>
        <taxon>Actinomycetes</taxon>
        <taxon>Pseudonocardiales</taxon>
        <taxon>Pseudonocardiaceae</taxon>
        <taxon>Pseudonocardia</taxon>
    </lineage>
</organism>
<dbReference type="SUPFAM" id="SSF48498">
    <property type="entry name" value="Tetracyclin repressor-like, C-terminal domain"/>
    <property type="match status" value="1"/>
</dbReference>
<dbReference type="InterPro" id="IPR049445">
    <property type="entry name" value="TetR_SbtR-like_C"/>
</dbReference>
<keyword evidence="2 4" id="KW-0238">DNA-binding</keyword>
<evidence type="ECO:0000313" key="7">
    <source>
        <dbReference type="Proteomes" id="UP001165283"/>
    </source>
</evidence>
<dbReference type="InterPro" id="IPR036271">
    <property type="entry name" value="Tet_transcr_reg_TetR-rel_C_sf"/>
</dbReference>
<evidence type="ECO:0000256" key="1">
    <source>
        <dbReference type="ARBA" id="ARBA00023015"/>
    </source>
</evidence>
<keyword evidence="3" id="KW-0804">Transcription</keyword>
<dbReference type="Gene3D" id="1.10.357.10">
    <property type="entry name" value="Tetracycline Repressor, domain 2"/>
    <property type="match status" value="1"/>
</dbReference>
<evidence type="ECO:0000256" key="2">
    <source>
        <dbReference type="ARBA" id="ARBA00023125"/>
    </source>
</evidence>
<feature type="domain" description="HTH tetR-type" evidence="5">
    <location>
        <begin position="15"/>
        <end position="74"/>
    </location>
</feature>
<evidence type="ECO:0000313" key="6">
    <source>
        <dbReference type="EMBL" id="MCO1660652.1"/>
    </source>
</evidence>
<dbReference type="PANTHER" id="PTHR30055:SF234">
    <property type="entry name" value="HTH-TYPE TRANSCRIPTIONAL REGULATOR BETI"/>
    <property type="match status" value="1"/>
</dbReference>
<evidence type="ECO:0000259" key="5">
    <source>
        <dbReference type="PROSITE" id="PS50977"/>
    </source>
</evidence>
<dbReference type="PRINTS" id="PR00455">
    <property type="entry name" value="HTHTETR"/>
</dbReference>
<dbReference type="InterPro" id="IPR050109">
    <property type="entry name" value="HTH-type_TetR-like_transc_reg"/>
</dbReference>
<dbReference type="SUPFAM" id="SSF46689">
    <property type="entry name" value="Homeodomain-like"/>
    <property type="match status" value="1"/>
</dbReference>
<comment type="caution">
    <text evidence="6">The sequence shown here is derived from an EMBL/GenBank/DDBJ whole genome shotgun (WGS) entry which is preliminary data.</text>
</comment>
<dbReference type="Proteomes" id="UP001165283">
    <property type="component" value="Unassembled WGS sequence"/>
</dbReference>
<dbReference type="RefSeq" id="WP_252446194.1">
    <property type="nucleotide sequence ID" value="NZ_JAGSOV010000088.1"/>
</dbReference>
<dbReference type="Pfam" id="PF21597">
    <property type="entry name" value="TetR_C_43"/>
    <property type="match status" value="1"/>
</dbReference>